<feature type="compositionally biased region" description="Polar residues" evidence="1">
    <location>
        <begin position="35"/>
        <end position="51"/>
    </location>
</feature>
<dbReference type="Proteomes" id="UP000030645">
    <property type="component" value="Unassembled WGS sequence"/>
</dbReference>
<sequence length="85" mass="9683">MITVDNREKSYEILNGGATLIRPAAEPVREIPSNDLPSPSKFSRTTQSSSGAEMLMREKESERREKRKETWIGLSEGVCEEEKKR</sequence>
<protein>
    <submittedName>
        <fullName evidence="2">Uncharacterized protein</fullName>
    </submittedName>
</protein>
<proteinExistence type="predicted"/>
<organism evidence="2 3">
    <name type="scientific">Morus notabilis</name>
    <dbReference type="NCBI Taxonomy" id="981085"/>
    <lineage>
        <taxon>Eukaryota</taxon>
        <taxon>Viridiplantae</taxon>
        <taxon>Streptophyta</taxon>
        <taxon>Embryophyta</taxon>
        <taxon>Tracheophyta</taxon>
        <taxon>Spermatophyta</taxon>
        <taxon>Magnoliopsida</taxon>
        <taxon>eudicotyledons</taxon>
        <taxon>Gunneridae</taxon>
        <taxon>Pentapetalae</taxon>
        <taxon>rosids</taxon>
        <taxon>fabids</taxon>
        <taxon>Rosales</taxon>
        <taxon>Moraceae</taxon>
        <taxon>Moreae</taxon>
        <taxon>Morus</taxon>
    </lineage>
</organism>
<evidence type="ECO:0000313" key="2">
    <source>
        <dbReference type="EMBL" id="EXC18119.1"/>
    </source>
</evidence>
<evidence type="ECO:0000313" key="3">
    <source>
        <dbReference type="Proteomes" id="UP000030645"/>
    </source>
</evidence>
<keyword evidence="3" id="KW-1185">Reference proteome</keyword>
<reference evidence="3" key="1">
    <citation type="submission" date="2013-01" db="EMBL/GenBank/DDBJ databases">
        <title>Draft Genome Sequence of a Mulberry Tree, Morus notabilis C.K. Schneid.</title>
        <authorList>
            <person name="He N."/>
            <person name="Zhao S."/>
        </authorList>
    </citation>
    <scope>NUCLEOTIDE SEQUENCE</scope>
</reference>
<feature type="compositionally biased region" description="Basic and acidic residues" evidence="1">
    <location>
        <begin position="55"/>
        <end position="70"/>
    </location>
</feature>
<name>W9S700_9ROSA</name>
<evidence type="ECO:0000256" key="1">
    <source>
        <dbReference type="SAM" id="MobiDB-lite"/>
    </source>
</evidence>
<gene>
    <name evidence="2" type="ORF">L484_014520</name>
</gene>
<accession>W9S700</accession>
<feature type="region of interest" description="Disordered" evidence="1">
    <location>
        <begin position="25"/>
        <end position="85"/>
    </location>
</feature>
<dbReference type="EMBL" id="KE345830">
    <property type="protein sequence ID" value="EXC18119.1"/>
    <property type="molecule type" value="Genomic_DNA"/>
</dbReference>
<dbReference type="AlphaFoldDB" id="W9S700"/>